<dbReference type="HOGENOM" id="CLU_217984_0_0_9"/>
<reference evidence="1 2" key="1">
    <citation type="submission" date="2010-12" db="EMBL/GenBank/DDBJ databases">
        <authorList>
            <person name="Muzny D."/>
            <person name="Qin X."/>
            <person name="Deng J."/>
            <person name="Jiang H."/>
            <person name="Liu Y."/>
            <person name="Qu J."/>
            <person name="Song X.-Z."/>
            <person name="Zhang L."/>
            <person name="Thornton R."/>
            <person name="Coyle M."/>
            <person name="Francisco L."/>
            <person name="Jackson L."/>
            <person name="Javaid M."/>
            <person name="Korchina V."/>
            <person name="Kovar C."/>
            <person name="Mata R."/>
            <person name="Mathew T."/>
            <person name="Ngo R."/>
            <person name="Nguyen L."/>
            <person name="Nguyen N."/>
            <person name="Okwuonu G."/>
            <person name="Ongeri F."/>
            <person name="Pham C."/>
            <person name="Simmons D."/>
            <person name="Wilczek-Boney K."/>
            <person name="Hale W."/>
            <person name="Jakkamsetti A."/>
            <person name="Pham P."/>
            <person name="Ruth R."/>
            <person name="San Lucas F."/>
            <person name="Warren J."/>
            <person name="Zhang J."/>
            <person name="Zhao Z."/>
            <person name="Zhou C."/>
            <person name="Zhu D."/>
            <person name="Lee S."/>
            <person name="Bess C."/>
            <person name="Blankenburg K."/>
            <person name="Forbes L."/>
            <person name="Fu Q."/>
            <person name="Gubbala S."/>
            <person name="Hirani K."/>
            <person name="Jayaseelan J.C."/>
            <person name="Lara F."/>
            <person name="Munidasa M."/>
            <person name="Palculict T."/>
            <person name="Patil S."/>
            <person name="Pu L.-L."/>
            <person name="Saada N."/>
            <person name="Tang L."/>
            <person name="Weissenberger G."/>
            <person name="Zhu Y."/>
            <person name="Hemphill L."/>
            <person name="Shang Y."/>
            <person name="Youmans B."/>
            <person name="Ayvaz T."/>
            <person name="Ross M."/>
            <person name="Santibanez J."/>
            <person name="Aqrawi P."/>
            <person name="Gross S."/>
            <person name="Joshi V."/>
            <person name="Fowler G."/>
            <person name="Nazareth L."/>
            <person name="Reid J."/>
            <person name="Worley K."/>
            <person name="Petrosino J."/>
            <person name="Highlander S."/>
            <person name="Gibbs R."/>
        </authorList>
    </citation>
    <scope>NUCLEOTIDE SEQUENCE [LARGE SCALE GENOMIC DNA]</scope>
    <source>
        <strain evidence="1 2">DSM 3986</strain>
    </source>
</reference>
<sequence length="46" mass="5221">MANYKYSFRIKDRQTGKVTTVYVEAANSKEVRSKAIATYGVAYEVL</sequence>
<protein>
    <submittedName>
        <fullName evidence="1">Uncharacterized protein</fullName>
    </submittedName>
</protein>
<organism evidence="1 2">
    <name type="scientific">Lachnoanaerobaculum saburreum DSM 3986</name>
    <dbReference type="NCBI Taxonomy" id="887325"/>
    <lineage>
        <taxon>Bacteria</taxon>
        <taxon>Bacillati</taxon>
        <taxon>Bacillota</taxon>
        <taxon>Clostridia</taxon>
        <taxon>Lachnospirales</taxon>
        <taxon>Lachnospiraceae</taxon>
        <taxon>Lachnoanaerobaculum</taxon>
    </lineage>
</organism>
<comment type="caution">
    <text evidence="1">The sequence shown here is derived from an EMBL/GenBank/DDBJ whole genome shotgun (WGS) entry which is preliminary data.</text>
</comment>
<evidence type="ECO:0000313" key="1">
    <source>
        <dbReference type="EMBL" id="EFU76306.1"/>
    </source>
</evidence>
<gene>
    <name evidence="1" type="ORF">HMPREF0381_1796</name>
</gene>
<accession>E6LPB1</accession>
<dbReference type="RefSeq" id="WP_008751561.1">
    <property type="nucleotide sequence ID" value="NZ_GL622296.1"/>
</dbReference>
<evidence type="ECO:0000313" key="2">
    <source>
        <dbReference type="Proteomes" id="UP000003434"/>
    </source>
</evidence>
<dbReference type="Proteomes" id="UP000003434">
    <property type="component" value="Unassembled WGS sequence"/>
</dbReference>
<dbReference type="EMBL" id="AEPW01000076">
    <property type="protein sequence ID" value="EFU76306.1"/>
    <property type="molecule type" value="Genomic_DNA"/>
</dbReference>
<name>E6LPB1_9FIRM</name>
<dbReference type="AlphaFoldDB" id="E6LPB1"/>
<proteinExistence type="predicted"/>